<dbReference type="Proteomes" id="UP001144978">
    <property type="component" value="Unassembled WGS sequence"/>
</dbReference>
<organism evidence="1 2">
    <name type="scientific">Trametes sanguinea</name>
    <dbReference type="NCBI Taxonomy" id="158606"/>
    <lineage>
        <taxon>Eukaryota</taxon>
        <taxon>Fungi</taxon>
        <taxon>Dikarya</taxon>
        <taxon>Basidiomycota</taxon>
        <taxon>Agaricomycotina</taxon>
        <taxon>Agaricomycetes</taxon>
        <taxon>Polyporales</taxon>
        <taxon>Polyporaceae</taxon>
        <taxon>Trametes</taxon>
    </lineage>
</organism>
<evidence type="ECO:0000313" key="1">
    <source>
        <dbReference type="EMBL" id="KAJ2987033.1"/>
    </source>
</evidence>
<reference evidence="1" key="1">
    <citation type="submission" date="2022-08" db="EMBL/GenBank/DDBJ databases">
        <title>Genome Sequence of Pycnoporus sanguineus.</title>
        <authorList>
            <person name="Buettner E."/>
        </authorList>
    </citation>
    <scope>NUCLEOTIDE SEQUENCE</scope>
    <source>
        <strain evidence="1">CG-C14</strain>
    </source>
</reference>
<keyword evidence="2" id="KW-1185">Reference proteome</keyword>
<gene>
    <name evidence="1" type="ORF">NUW54_g9550</name>
</gene>
<dbReference type="EMBL" id="JANSHE010003223">
    <property type="protein sequence ID" value="KAJ2987033.1"/>
    <property type="molecule type" value="Genomic_DNA"/>
</dbReference>
<name>A0ACC1P6D7_9APHY</name>
<evidence type="ECO:0000313" key="2">
    <source>
        <dbReference type="Proteomes" id="UP001144978"/>
    </source>
</evidence>
<proteinExistence type="predicted"/>
<comment type="caution">
    <text evidence="1">The sequence shown here is derived from an EMBL/GenBank/DDBJ whole genome shotgun (WGS) entry which is preliminary data.</text>
</comment>
<protein>
    <submittedName>
        <fullName evidence="1">Uncharacterized protein</fullName>
    </submittedName>
</protein>
<sequence length="473" mass="50935">MFVAMANIGSISPHPPPVHRVAAPSYERCPTYRPPPQPPPPPGPLPPARLLLHPLHLRPPRHLALSQRPYRTHKLRQAAFKAGNQPMVVSLFHVFIVLPLALSCFSSETLKADKLWGWDERVGRTVAVACGYFLWDALDALINFDDLGFLIHGVSCLTLYMMTFRPFLGYYAPRFLTWELSTIFLNIHRFLDKTGRTGSSVMPTTATMCSPSTFASLQRSTLLLPFTPPAYRPPFRVLTHSASKDDVLVHRHRFALAGTLSAFPATMGLVAQKRAAAFFNPAAGGGSMLIDAGNGLGEPLNVIVSGLSSPQVLNEDGFINFARAIGFSTECFGIHLGNPFSANLGDGHGPVNQTTELRQDFGDADLGTCLESLIGGNHFRLYFQNGPLANSGAAFLAVSREEPASDNHNIVPDGYDIGRDQLVAAAMGTTSFGGVTYNTVAQNVTGLLPAGTAGINHGIAIDGIVTLLTVTVQ</sequence>
<accession>A0ACC1P6D7</accession>